<dbReference type="Proteomes" id="UP001156831">
    <property type="component" value="Unassembled WGS sequence"/>
</dbReference>
<feature type="domain" description="N-acetyltransferase" evidence="1">
    <location>
        <begin position="13"/>
        <end position="174"/>
    </location>
</feature>
<dbReference type="EMBL" id="JARXRN010000020">
    <property type="protein sequence ID" value="MDH5829992.1"/>
    <property type="molecule type" value="Genomic_DNA"/>
</dbReference>
<gene>
    <name evidence="2" type="ORF">QFW80_05595</name>
</gene>
<name>A0ABT6JHH4_9GAMM</name>
<evidence type="ECO:0000313" key="2">
    <source>
        <dbReference type="EMBL" id="MDH5829992.1"/>
    </source>
</evidence>
<comment type="caution">
    <text evidence="2">The sequence shown here is derived from an EMBL/GenBank/DDBJ whole genome shotgun (WGS) entry which is preliminary data.</text>
</comment>
<dbReference type="InterPro" id="IPR016181">
    <property type="entry name" value="Acyl_CoA_acyltransferase"/>
</dbReference>
<dbReference type="PROSITE" id="PS51186">
    <property type="entry name" value="GNAT"/>
    <property type="match status" value="1"/>
</dbReference>
<dbReference type="InterPro" id="IPR051531">
    <property type="entry name" value="N-acetyltransferase"/>
</dbReference>
<sequence>MLPTQPRLETERLVLRPPRIEDFDRYAQMLADEDACRYIGGHQPRGGAWRRFLQMPGAWALQGFAMFSVIEKDSGRWVGQMGPWQPDGWPGHEIGYAFHPDAWGRGYAVESAVAAIDWAFAQLGWEEIIHCIDPENAASQKVAARLGSTLRGPGRLPAPFDEARVDIWGQTRAQWAHNRNRIA</sequence>
<dbReference type="SUPFAM" id="SSF55729">
    <property type="entry name" value="Acyl-CoA N-acyltransferases (Nat)"/>
    <property type="match status" value="1"/>
</dbReference>
<dbReference type="RefSeq" id="WP_280600421.1">
    <property type="nucleotide sequence ID" value="NZ_JARXRN010000020.1"/>
</dbReference>
<dbReference type="Pfam" id="PF13302">
    <property type="entry name" value="Acetyltransf_3"/>
    <property type="match status" value="1"/>
</dbReference>
<proteinExistence type="predicted"/>
<dbReference type="PANTHER" id="PTHR43792:SF1">
    <property type="entry name" value="N-ACETYLTRANSFERASE DOMAIN-CONTAINING PROTEIN"/>
    <property type="match status" value="1"/>
</dbReference>
<evidence type="ECO:0000313" key="3">
    <source>
        <dbReference type="Proteomes" id="UP001156831"/>
    </source>
</evidence>
<accession>A0ABT6JHH4</accession>
<dbReference type="Gene3D" id="3.40.630.30">
    <property type="match status" value="1"/>
</dbReference>
<reference evidence="2 3" key="1">
    <citation type="submission" date="2023-04" db="EMBL/GenBank/DDBJ databases">
        <title>Luteimonas sp. M1R5S18.</title>
        <authorList>
            <person name="Sun J.-Q."/>
        </authorList>
    </citation>
    <scope>NUCLEOTIDE SEQUENCE [LARGE SCALE GENOMIC DNA]</scope>
    <source>
        <strain evidence="2 3">M1R5S18</strain>
    </source>
</reference>
<protein>
    <submittedName>
        <fullName evidence="2">GNAT family N-acetyltransferase</fullName>
    </submittedName>
</protein>
<dbReference type="PANTHER" id="PTHR43792">
    <property type="entry name" value="GNAT FAMILY, PUTATIVE (AFU_ORTHOLOGUE AFUA_3G00765)-RELATED-RELATED"/>
    <property type="match status" value="1"/>
</dbReference>
<dbReference type="InterPro" id="IPR000182">
    <property type="entry name" value="GNAT_dom"/>
</dbReference>
<keyword evidence="3" id="KW-1185">Reference proteome</keyword>
<organism evidence="2 3">
    <name type="scientific">Luteimonas rhizosphaericola</name>
    <dbReference type="NCBI Taxonomy" id="3042024"/>
    <lineage>
        <taxon>Bacteria</taxon>
        <taxon>Pseudomonadati</taxon>
        <taxon>Pseudomonadota</taxon>
        <taxon>Gammaproteobacteria</taxon>
        <taxon>Lysobacterales</taxon>
        <taxon>Lysobacteraceae</taxon>
        <taxon>Luteimonas</taxon>
    </lineage>
</organism>
<evidence type="ECO:0000259" key="1">
    <source>
        <dbReference type="PROSITE" id="PS51186"/>
    </source>
</evidence>